<sequence>MSGASIIKWLAVLFLSLPLAVNAHQMSTAYLSIAEKGAGQWDGNLQWRLYDLERLLGLDSNRNGRLTWGELKASEANISQLLHAGLGVNQGAEKCDLSVGAMTEIDTHFNEPYIILPLRFSCSGSGDVALSYSAMFETIASHKLLLNVDPGQSGAAYTRVLSSSQRGLVLTEVEQAWGGFADYVYQGVVHILIGWDHIVFLLCILLVSVLHRPGSQWQPVLKKRTIMLHTLSIVTAFTLAHSLTLTSTALGIIALPSQWVEVGIAATVVIAALNNVFSWVARIGWLTFGFGLLHGMGFAGVLGELGLPKENTVLAVLGFNIGVELGQLAIIMLVLPVLMLSRYGLWYRRWAMPAGSLVIALFGVQWLIARL</sequence>
<name>A0ABU4RW83_9GAMM</name>
<protein>
    <submittedName>
        <fullName evidence="3">HupE/UreJ family protein</fullName>
    </submittedName>
</protein>
<organism evidence="3 4">
    <name type="scientific">Gilvimarinus gilvus</name>
    <dbReference type="NCBI Taxonomy" id="3058038"/>
    <lineage>
        <taxon>Bacteria</taxon>
        <taxon>Pseudomonadati</taxon>
        <taxon>Pseudomonadota</taxon>
        <taxon>Gammaproteobacteria</taxon>
        <taxon>Cellvibrionales</taxon>
        <taxon>Cellvibrionaceae</taxon>
        <taxon>Gilvimarinus</taxon>
    </lineage>
</organism>
<evidence type="ECO:0000256" key="2">
    <source>
        <dbReference type="SAM" id="SignalP"/>
    </source>
</evidence>
<evidence type="ECO:0000313" key="3">
    <source>
        <dbReference type="EMBL" id="MDX6849132.1"/>
    </source>
</evidence>
<keyword evidence="1" id="KW-0812">Transmembrane</keyword>
<feature type="transmembrane region" description="Helical" evidence="1">
    <location>
        <begin position="231"/>
        <end position="253"/>
    </location>
</feature>
<accession>A0ABU4RW83</accession>
<keyword evidence="1" id="KW-1133">Transmembrane helix</keyword>
<feature type="transmembrane region" description="Helical" evidence="1">
    <location>
        <begin position="284"/>
        <end position="302"/>
    </location>
</feature>
<keyword evidence="1" id="KW-0472">Membrane</keyword>
<evidence type="ECO:0000256" key="1">
    <source>
        <dbReference type="SAM" id="Phobius"/>
    </source>
</evidence>
<dbReference type="Pfam" id="PF13795">
    <property type="entry name" value="HupE_UreJ_2"/>
    <property type="match status" value="1"/>
</dbReference>
<reference evidence="3 4" key="1">
    <citation type="submission" date="2023-11" db="EMBL/GenBank/DDBJ databases">
        <title>Gilvimarinus fulvus sp. nov., isolated from the surface of Kelp.</title>
        <authorList>
            <person name="Sun Y.Y."/>
            <person name="Gong Y."/>
            <person name="Du Z.J."/>
        </authorList>
    </citation>
    <scope>NUCLEOTIDE SEQUENCE [LARGE SCALE GENOMIC DNA]</scope>
    <source>
        <strain evidence="3 4">SDUM040013</strain>
    </source>
</reference>
<comment type="caution">
    <text evidence="3">The sequence shown here is derived from an EMBL/GenBank/DDBJ whole genome shotgun (WGS) entry which is preliminary data.</text>
</comment>
<feature type="transmembrane region" description="Helical" evidence="1">
    <location>
        <begin position="350"/>
        <end position="368"/>
    </location>
</feature>
<dbReference type="InterPro" id="IPR032809">
    <property type="entry name" value="Put_HupE_UreJ"/>
</dbReference>
<feature type="transmembrane region" description="Helical" evidence="1">
    <location>
        <begin position="314"/>
        <end position="338"/>
    </location>
</feature>
<feature type="transmembrane region" description="Helical" evidence="1">
    <location>
        <begin position="259"/>
        <end position="277"/>
    </location>
</feature>
<feature type="signal peptide" evidence="2">
    <location>
        <begin position="1"/>
        <end position="23"/>
    </location>
</feature>
<feature type="transmembrane region" description="Helical" evidence="1">
    <location>
        <begin position="188"/>
        <end position="210"/>
    </location>
</feature>
<gene>
    <name evidence="3" type="ORF">SCD92_07160</name>
</gene>
<keyword evidence="2" id="KW-0732">Signal</keyword>
<proteinExistence type="predicted"/>
<dbReference type="RefSeq" id="WP_302722744.1">
    <property type="nucleotide sequence ID" value="NZ_JAULRU010000569.1"/>
</dbReference>
<keyword evidence="4" id="KW-1185">Reference proteome</keyword>
<dbReference type="Proteomes" id="UP001273505">
    <property type="component" value="Unassembled WGS sequence"/>
</dbReference>
<evidence type="ECO:0000313" key="4">
    <source>
        <dbReference type="Proteomes" id="UP001273505"/>
    </source>
</evidence>
<feature type="chain" id="PRO_5046826098" evidence="2">
    <location>
        <begin position="24"/>
        <end position="371"/>
    </location>
</feature>
<dbReference type="EMBL" id="JAXAFO010000009">
    <property type="protein sequence ID" value="MDX6849132.1"/>
    <property type="molecule type" value="Genomic_DNA"/>
</dbReference>